<dbReference type="KEGG" id="sagq:EP23_08765"/>
<name>A0A2T4MH02_9STAP</name>
<accession>A0A2T4MH02</accession>
<proteinExistence type="predicted"/>
<sequence length="108" mass="13502">MNELQKEIEKIEDEQRDALREFDKQFDEIQNYKHQLHKDNEKKYAIFHELQQRDANLHHYQHAFERVVDEATCEFEQKLKDIERQLFIERDALIQSYQREIRQLELRE</sequence>
<comment type="caution">
    <text evidence="2">The sequence shown here is derived from an EMBL/GenBank/DDBJ whole genome shotgun (WGS) entry which is preliminary data.</text>
</comment>
<dbReference type="GeneID" id="57692683"/>
<evidence type="ECO:0000313" key="3">
    <source>
        <dbReference type="EMBL" id="OTW30428.1"/>
    </source>
</evidence>
<evidence type="ECO:0000313" key="4">
    <source>
        <dbReference type="Proteomes" id="UP000195208"/>
    </source>
</evidence>
<keyword evidence="4" id="KW-1185">Reference proteome</keyword>
<evidence type="ECO:0000256" key="1">
    <source>
        <dbReference type="SAM" id="Coils"/>
    </source>
</evidence>
<dbReference type="EMBL" id="WMFL01000047">
    <property type="protein sequence ID" value="NJI01836.1"/>
    <property type="molecule type" value="Genomic_DNA"/>
</dbReference>
<gene>
    <name evidence="3" type="ORF">B9M88_10355</name>
    <name evidence="2" type="ORF">GLV84_03050</name>
</gene>
<dbReference type="Proteomes" id="UP000646308">
    <property type="component" value="Unassembled WGS sequence"/>
</dbReference>
<dbReference type="Proteomes" id="UP000195208">
    <property type="component" value="Unassembled WGS sequence"/>
</dbReference>
<dbReference type="RefSeq" id="WP_060551929.1">
    <property type="nucleotide sequence ID" value="NZ_CP009623.1"/>
</dbReference>
<dbReference type="EMBL" id="NEFX01000019">
    <property type="protein sequence ID" value="OTW30428.1"/>
    <property type="molecule type" value="Genomic_DNA"/>
</dbReference>
<protein>
    <submittedName>
        <fullName evidence="2">Uncharacterized protein</fullName>
    </submittedName>
</protein>
<evidence type="ECO:0000313" key="5">
    <source>
        <dbReference type="Proteomes" id="UP000646308"/>
    </source>
</evidence>
<dbReference type="OrthoDB" id="9880658at2"/>
<reference evidence="2" key="2">
    <citation type="submission" date="2019-11" db="EMBL/GenBank/DDBJ databases">
        <title>Whole genome comparisons of Staphylococcus agnetis isolates from cattle and chickens.</title>
        <authorList>
            <person name="Rhoads D."/>
            <person name="Shwani A."/>
            <person name="Adkins P."/>
            <person name="Calcutt M."/>
            <person name="Middleton J."/>
        </authorList>
    </citation>
    <scope>NUCLEOTIDE SEQUENCE</scope>
    <source>
        <strain evidence="2">1387</strain>
    </source>
</reference>
<evidence type="ECO:0000313" key="2">
    <source>
        <dbReference type="EMBL" id="NJI01836.1"/>
    </source>
</evidence>
<keyword evidence="1" id="KW-0175">Coiled coil</keyword>
<feature type="coiled-coil region" evidence="1">
    <location>
        <begin position="1"/>
        <end position="28"/>
    </location>
</feature>
<organism evidence="2 5">
    <name type="scientific">Staphylococcus agnetis</name>
    <dbReference type="NCBI Taxonomy" id="985762"/>
    <lineage>
        <taxon>Bacteria</taxon>
        <taxon>Bacillati</taxon>
        <taxon>Bacillota</taxon>
        <taxon>Bacilli</taxon>
        <taxon>Bacillales</taxon>
        <taxon>Staphylococcaceae</taxon>
        <taxon>Staphylococcus</taxon>
    </lineage>
</organism>
<reference evidence="3 4" key="1">
    <citation type="submission" date="2017-04" db="EMBL/GenBank/DDBJ databases">
        <title>Staphylococcus agnetis, a potential pathogen in the broiler production.</title>
        <authorList>
            <person name="Poulsen L."/>
        </authorList>
    </citation>
    <scope>NUCLEOTIDE SEQUENCE [LARGE SCALE GENOMIC DNA]</scope>
    <source>
        <strain evidence="3 4">723_310714_2_2_spleen</strain>
    </source>
</reference>
<dbReference type="AlphaFoldDB" id="A0A2T4MH02"/>